<evidence type="ECO:0000313" key="1">
    <source>
        <dbReference type="EMBL" id="WWM69717.1"/>
    </source>
</evidence>
<reference evidence="1 2" key="1">
    <citation type="submission" date="2024-02" db="EMBL/GenBank/DDBJ databases">
        <title>Full genome sequence of Sphingomonas kaistensis.</title>
        <authorList>
            <person name="Poletto B.L."/>
            <person name="Silva G."/>
            <person name="Galante D."/>
            <person name="Campos K.R."/>
            <person name="Santos M.B.N."/>
            <person name="Sacchi C.T."/>
        </authorList>
    </citation>
    <scope>NUCLEOTIDE SEQUENCE [LARGE SCALE GENOMIC DNA]</scope>
    <source>
        <strain evidence="1 2">MA4R</strain>
    </source>
</reference>
<dbReference type="RefSeq" id="WP_338502037.1">
    <property type="nucleotide sequence ID" value="NZ_CP145607.1"/>
</dbReference>
<protein>
    <submittedName>
        <fullName evidence="1">YdeI/OmpD-associated family protein</fullName>
    </submittedName>
</protein>
<organism evidence="1 2">
    <name type="scientific">Sphingomonas kaistensis</name>
    <dbReference type="NCBI Taxonomy" id="298708"/>
    <lineage>
        <taxon>Bacteria</taxon>
        <taxon>Pseudomonadati</taxon>
        <taxon>Pseudomonadota</taxon>
        <taxon>Alphaproteobacteria</taxon>
        <taxon>Sphingomonadales</taxon>
        <taxon>Sphingomonadaceae</taxon>
        <taxon>Sphingomonas</taxon>
    </lineage>
</organism>
<name>A0ABZ2FY24_9SPHN</name>
<keyword evidence="2" id="KW-1185">Reference proteome</keyword>
<evidence type="ECO:0000313" key="2">
    <source>
        <dbReference type="Proteomes" id="UP001382935"/>
    </source>
</evidence>
<dbReference type="EMBL" id="CP145607">
    <property type="protein sequence ID" value="WWM69717.1"/>
    <property type="molecule type" value="Genomic_DNA"/>
</dbReference>
<accession>A0ABZ2FY24</accession>
<dbReference type="Proteomes" id="UP001382935">
    <property type="component" value="Chromosome"/>
</dbReference>
<gene>
    <name evidence="1" type="ORF">V6R86_03165</name>
</gene>
<dbReference type="Pfam" id="PF13376">
    <property type="entry name" value="OmdA"/>
    <property type="match status" value="1"/>
</dbReference>
<proteinExistence type="predicted"/>
<sequence>MREGAAMGGEVTRGGLPILLFEDAAALERWLEAQPAEHPGLWLQFAKKGSGERSVSVQEAIDAGLCFGWIDGLKNRFDERFFLLRYTPRRARSKWSLINVERAEVLLNEGRVRPGGLRQIEAAKADGRWAAAYPPASRMEVPADLAAALEADPVAKAEFEALRGGERYSVLYRLHQVRGVEKRAVAVKTVLELIGSPPHSSGTSNL</sequence>